<organism evidence="2 3">
    <name type="scientific">Pseudovirgaria hyperparasitica</name>
    <dbReference type="NCBI Taxonomy" id="470096"/>
    <lineage>
        <taxon>Eukaryota</taxon>
        <taxon>Fungi</taxon>
        <taxon>Dikarya</taxon>
        <taxon>Ascomycota</taxon>
        <taxon>Pezizomycotina</taxon>
        <taxon>Dothideomycetes</taxon>
        <taxon>Dothideomycetes incertae sedis</taxon>
        <taxon>Acrospermales</taxon>
        <taxon>Acrospermaceae</taxon>
        <taxon>Pseudovirgaria</taxon>
    </lineage>
</organism>
<gene>
    <name evidence="2" type="ORF">EJ05DRAFT_483383</name>
</gene>
<reference evidence="2" key="1">
    <citation type="journal article" date="2020" name="Stud. Mycol.">
        <title>101 Dothideomycetes genomes: a test case for predicting lifestyles and emergence of pathogens.</title>
        <authorList>
            <person name="Haridas S."/>
            <person name="Albert R."/>
            <person name="Binder M."/>
            <person name="Bloem J."/>
            <person name="Labutti K."/>
            <person name="Salamov A."/>
            <person name="Andreopoulos B."/>
            <person name="Baker S."/>
            <person name="Barry K."/>
            <person name="Bills G."/>
            <person name="Bluhm B."/>
            <person name="Cannon C."/>
            <person name="Castanera R."/>
            <person name="Culley D."/>
            <person name="Daum C."/>
            <person name="Ezra D."/>
            <person name="Gonzalez J."/>
            <person name="Henrissat B."/>
            <person name="Kuo A."/>
            <person name="Liang C."/>
            <person name="Lipzen A."/>
            <person name="Lutzoni F."/>
            <person name="Magnuson J."/>
            <person name="Mondo S."/>
            <person name="Nolan M."/>
            <person name="Ohm R."/>
            <person name="Pangilinan J."/>
            <person name="Park H.-J."/>
            <person name="Ramirez L."/>
            <person name="Alfaro M."/>
            <person name="Sun H."/>
            <person name="Tritt A."/>
            <person name="Yoshinaga Y."/>
            <person name="Zwiers L.-H."/>
            <person name="Turgeon B."/>
            <person name="Goodwin S."/>
            <person name="Spatafora J."/>
            <person name="Crous P."/>
            <person name="Grigoriev I."/>
        </authorList>
    </citation>
    <scope>NUCLEOTIDE SEQUENCE</scope>
    <source>
        <strain evidence="2">CBS 121739</strain>
    </source>
</reference>
<keyword evidence="3" id="KW-1185">Reference proteome</keyword>
<dbReference type="EMBL" id="ML996567">
    <property type="protein sequence ID" value="KAF2760958.1"/>
    <property type="molecule type" value="Genomic_DNA"/>
</dbReference>
<accession>A0A6A6WDR2</accession>
<feature type="compositionally biased region" description="Low complexity" evidence="1">
    <location>
        <begin position="248"/>
        <end position="262"/>
    </location>
</feature>
<evidence type="ECO:0000313" key="2">
    <source>
        <dbReference type="EMBL" id="KAF2760958.1"/>
    </source>
</evidence>
<feature type="compositionally biased region" description="Low complexity" evidence="1">
    <location>
        <begin position="331"/>
        <end position="351"/>
    </location>
</feature>
<dbReference type="AlphaFoldDB" id="A0A6A6WDR2"/>
<evidence type="ECO:0000313" key="3">
    <source>
        <dbReference type="Proteomes" id="UP000799437"/>
    </source>
</evidence>
<dbReference type="RefSeq" id="XP_033603409.1">
    <property type="nucleotide sequence ID" value="XM_033745248.1"/>
</dbReference>
<feature type="region of interest" description="Disordered" evidence="1">
    <location>
        <begin position="198"/>
        <end position="262"/>
    </location>
</feature>
<protein>
    <submittedName>
        <fullName evidence="2">Uncharacterized protein</fullName>
    </submittedName>
</protein>
<dbReference type="GeneID" id="54486302"/>
<dbReference type="Proteomes" id="UP000799437">
    <property type="component" value="Unassembled WGS sequence"/>
</dbReference>
<evidence type="ECO:0000256" key="1">
    <source>
        <dbReference type="SAM" id="MobiDB-lite"/>
    </source>
</evidence>
<name>A0A6A6WDR2_9PEZI</name>
<proteinExistence type="predicted"/>
<sequence>MTTPTDALAVLLQYTNAERIFVSGSQAPLVNMDRLRAPDYYFVGRYLYDGTGKPMEAFPAGGGVVSLRYIQADRTKSIPPWIVRNAPSIPGTFSAQMRVVDIVGRNCLRQDAIDMPTQANAMKSPMGPLEHHGLQEGDPITFRALYMQHGRGNFPRVEYRDKFGGRFWIPKWVNLLLEERAMSADVLRNLSRSTRPAHIPVTNTIKPTPPVDTSRPSFPTPFKHHRNQSQPRVGHHALLPTRPSTPAGPSGQTPQQHQQQQGPIMAPIYVAARMMVSKNFRGCRYEDVLLVKTPDGRRVLEVKPLPDNWASDPRNPFCVPAAPTPRGPDLAVPGSAAAAPAARASSGPPSVISSANADLSRYTHHIHTNPTPTIPSDPSSSFTSSHPAALLARSPTPHTLVAPAVEAWRGTGPFEHMAPDTGDFPAGLRYWVCNGPDGKVYLLPLGMRDQWQREMPVDAARTLPLEVAWPAGVPVPEVERRPASVTQSEVLLVEEEEEEEGGGGEIRGLGHRRIMSRKYTVVKVVVIS</sequence>
<feature type="region of interest" description="Disordered" evidence="1">
    <location>
        <begin position="331"/>
        <end position="354"/>
    </location>
</feature>